<evidence type="ECO:0000256" key="1">
    <source>
        <dbReference type="SAM" id="Coils"/>
    </source>
</evidence>
<dbReference type="PANTHER" id="PTHR45749:SF21">
    <property type="entry name" value="DUF4371 DOMAIN-CONTAINING PROTEIN"/>
    <property type="match status" value="1"/>
</dbReference>
<dbReference type="InterPro" id="IPR012337">
    <property type="entry name" value="RNaseH-like_sf"/>
</dbReference>
<dbReference type="GeneID" id="106463354"/>
<proteinExistence type="predicted"/>
<feature type="region of interest" description="Disordered" evidence="2">
    <location>
        <begin position="1"/>
        <end position="62"/>
    </location>
</feature>
<feature type="coiled-coil region" evidence="1">
    <location>
        <begin position="188"/>
        <end position="215"/>
    </location>
</feature>
<feature type="compositionally biased region" description="Polar residues" evidence="2">
    <location>
        <begin position="1"/>
        <end position="23"/>
    </location>
</feature>
<organism evidence="5 6">
    <name type="scientific">Limulus polyphemus</name>
    <name type="common">Atlantic horseshoe crab</name>
    <dbReference type="NCBI Taxonomy" id="6850"/>
    <lineage>
        <taxon>Eukaryota</taxon>
        <taxon>Metazoa</taxon>
        <taxon>Ecdysozoa</taxon>
        <taxon>Arthropoda</taxon>
        <taxon>Chelicerata</taxon>
        <taxon>Merostomata</taxon>
        <taxon>Xiphosura</taxon>
        <taxon>Limulidae</taxon>
        <taxon>Limulus</taxon>
    </lineage>
</organism>
<evidence type="ECO:0000313" key="5">
    <source>
        <dbReference type="Proteomes" id="UP000694941"/>
    </source>
</evidence>
<accession>A0ABM1BBT7</accession>
<dbReference type="RefSeq" id="XP_013778831.1">
    <property type="nucleotide sequence ID" value="XM_013923377.1"/>
</dbReference>
<evidence type="ECO:0000256" key="2">
    <source>
        <dbReference type="SAM" id="MobiDB-lite"/>
    </source>
</evidence>
<evidence type="ECO:0000259" key="4">
    <source>
        <dbReference type="Pfam" id="PF14291"/>
    </source>
</evidence>
<dbReference type="SUPFAM" id="SSF53098">
    <property type="entry name" value="Ribonuclease H-like"/>
    <property type="match status" value="1"/>
</dbReference>
<reference evidence="6" key="1">
    <citation type="submission" date="2025-08" db="UniProtKB">
        <authorList>
            <consortium name="RefSeq"/>
        </authorList>
    </citation>
    <scope>IDENTIFICATION</scope>
    <source>
        <tissue evidence="6">Muscle</tissue>
    </source>
</reference>
<evidence type="ECO:0000259" key="3">
    <source>
        <dbReference type="Pfam" id="PF05699"/>
    </source>
</evidence>
<name>A0ABM1BBT7_LIMPO</name>
<dbReference type="Pfam" id="PF14291">
    <property type="entry name" value="DUF4371"/>
    <property type="match status" value="1"/>
</dbReference>
<dbReference type="InterPro" id="IPR008906">
    <property type="entry name" value="HATC_C_dom"/>
</dbReference>
<feature type="domain" description="HAT C-terminal dimerisation" evidence="3">
    <location>
        <begin position="411"/>
        <end position="467"/>
    </location>
</feature>
<keyword evidence="1" id="KW-0175">Coiled coil</keyword>
<dbReference type="Pfam" id="PF05699">
    <property type="entry name" value="Dimer_Tnp_hAT"/>
    <property type="match status" value="1"/>
</dbReference>
<gene>
    <name evidence="6" type="primary">LOC106463354</name>
</gene>
<dbReference type="Proteomes" id="UP000694941">
    <property type="component" value="Unplaced"/>
</dbReference>
<feature type="domain" description="DUF4371" evidence="4">
    <location>
        <begin position="60"/>
        <end position="226"/>
    </location>
</feature>
<dbReference type="PANTHER" id="PTHR45749">
    <property type="match status" value="1"/>
</dbReference>
<sequence>MESPTPATSLLESKGGSSANASQSEEKVKLDKSECNEIKSEAAKKNVDMTGGEDDGGGDNLALRGHRESLQLDNDSDVGNFVGLLKLLAIFDPFMKEHLTRAESHPGFTFYLSPGVQNEFIHMMASTVSQSLLRRIHKANYYGLMFDSTPDQAHREQMSEVVRNMEADFERKTVRVRESFLGCTQIRQKDAESLVEDILKELEKDEMELEDCQSQCYDNAAMMAGHRRFWNKVLIRIDRIQKRLQDPSMNFHEGALDWKTLRDHFDDEREVLVSESLKEGLGLCQEWNIEVERHQRRKKQMTDENSRNARLTAKEEMERVMKGTLDRLHREMDDTDSKFGFLLDVEGLCYGADSNDLKKKCENLGELYSSDVEGQQLYEEILDCRMLLSSRANMKISRLEELLESIVQYGDESVFPNLHIAIQIMLTIAVSIDSCERSFSKLKLILSNLRASMGQGRLCDLALLSVEREETKKN</sequence>
<dbReference type="InterPro" id="IPR025398">
    <property type="entry name" value="DUF4371"/>
</dbReference>
<keyword evidence="5" id="KW-1185">Reference proteome</keyword>
<protein>
    <submittedName>
        <fullName evidence="6">Uncharacterized protein LOC106463354</fullName>
    </submittedName>
</protein>
<feature type="compositionally biased region" description="Basic and acidic residues" evidence="2">
    <location>
        <begin position="24"/>
        <end position="47"/>
    </location>
</feature>
<evidence type="ECO:0000313" key="6">
    <source>
        <dbReference type="RefSeq" id="XP_013778831.1"/>
    </source>
</evidence>